<dbReference type="AlphaFoldDB" id="V4MG68"/>
<dbReference type="SMART" id="SM00645">
    <property type="entry name" value="Pept_C1"/>
    <property type="match status" value="1"/>
</dbReference>
<feature type="domain" description="Peptidase C1A papain C-terminal" evidence="5">
    <location>
        <begin position="1"/>
        <end position="201"/>
    </location>
</feature>
<gene>
    <name evidence="6" type="ORF">EUTSA_v10026918mg</name>
</gene>
<dbReference type="Gramene" id="ESQ54282">
    <property type="protein sequence ID" value="ESQ54282"/>
    <property type="gene ID" value="EUTSA_v10026918mg"/>
</dbReference>
<dbReference type="Proteomes" id="UP000030689">
    <property type="component" value="Unassembled WGS sequence"/>
</dbReference>
<keyword evidence="3" id="KW-0378">Hydrolase</keyword>
<sequence>MEEEEVVAEVNTCWAVVAAELVSALLFIKKINKTYIEYSAQDILDFADPEKARNCNRHDHYCYTLSIRKGLHYVLREGLQKEEHRPYKRCRHASEIPARIPRDLAHIDGVEMLSFDEALIKLETQPIGASLHIFMPDYKLGIYRGPTCAGSTFRGMHAVSVIGVGELDGEKYFLVKSTHGREVGDKGYLKVSMEIMLAQIAKDNMAHVPGMVLDNKFVKPKPLILDFRCPTLHAK</sequence>
<dbReference type="SUPFAM" id="SSF54001">
    <property type="entry name" value="Cysteine proteinases"/>
    <property type="match status" value="1"/>
</dbReference>
<evidence type="ECO:0000313" key="6">
    <source>
        <dbReference type="EMBL" id="ESQ54282.1"/>
    </source>
</evidence>
<keyword evidence="2" id="KW-0645">Protease</keyword>
<keyword evidence="7" id="KW-1185">Reference proteome</keyword>
<dbReference type="CDD" id="cd02619">
    <property type="entry name" value="Peptidase_C1"/>
    <property type="match status" value="1"/>
</dbReference>
<accession>V4MG68</accession>
<organism evidence="6 7">
    <name type="scientific">Eutrema salsugineum</name>
    <name type="common">Saltwater cress</name>
    <name type="synonym">Sisymbrium salsugineum</name>
    <dbReference type="NCBI Taxonomy" id="72664"/>
    <lineage>
        <taxon>Eukaryota</taxon>
        <taxon>Viridiplantae</taxon>
        <taxon>Streptophyta</taxon>
        <taxon>Embryophyta</taxon>
        <taxon>Tracheophyta</taxon>
        <taxon>Spermatophyta</taxon>
        <taxon>Magnoliopsida</taxon>
        <taxon>eudicotyledons</taxon>
        <taxon>Gunneridae</taxon>
        <taxon>Pentapetalae</taxon>
        <taxon>rosids</taxon>
        <taxon>malvids</taxon>
        <taxon>Brassicales</taxon>
        <taxon>Brassicaceae</taxon>
        <taxon>Eutremeae</taxon>
        <taxon>Eutrema</taxon>
    </lineage>
</organism>
<dbReference type="EMBL" id="KI517384">
    <property type="protein sequence ID" value="ESQ54282.1"/>
    <property type="molecule type" value="Genomic_DNA"/>
</dbReference>
<dbReference type="Pfam" id="PF00112">
    <property type="entry name" value="Peptidase_C1"/>
    <property type="match status" value="1"/>
</dbReference>
<name>V4MG68_EUTSA</name>
<keyword evidence="4" id="KW-0788">Thiol protease</keyword>
<evidence type="ECO:0000256" key="4">
    <source>
        <dbReference type="ARBA" id="ARBA00022807"/>
    </source>
</evidence>
<dbReference type="PANTHER" id="PTHR12411">
    <property type="entry name" value="CYSTEINE PROTEASE FAMILY C1-RELATED"/>
    <property type="match status" value="1"/>
</dbReference>
<reference evidence="6 7" key="1">
    <citation type="journal article" date="2013" name="Front. Plant Sci.">
        <title>The Reference Genome of the Halophytic Plant Eutrema salsugineum.</title>
        <authorList>
            <person name="Yang R."/>
            <person name="Jarvis D.E."/>
            <person name="Chen H."/>
            <person name="Beilstein M.A."/>
            <person name="Grimwood J."/>
            <person name="Jenkins J."/>
            <person name="Shu S."/>
            <person name="Prochnik S."/>
            <person name="Xin M."/>
            <person name="Ma C."/>
            <person name="Schmutz J."/>
            <person name="Wing R.A."/>
            <person name="Mitchell-Olds T."/>
            <person name="Schumaker K.S."/>
            <person name="Wang X."/>
        </authorList>
    </citation>
    <scope>NUCLEOTIDE SEQUENCE [LARGE SCALE GENOMIC DNA]</scope>
</reference>
<protein>
    <recommendedName>
        <fullName evidence="5">Peptidase C1A papain C-terminal domain-containing protein</fullName>
    </recommendedName>
</protein>
<dbReference type="OMA" id="CRHASEI"/>
<dbReference type="Gene3D" id="3.90.70.10">
    <property type="entry name" value="Cysteine proteinases"/>
    <property type="match status" value="1"/>
</dbReference>
<feature type="non-terminal residue" evidence="6">
    <location>
        <position position="235"/>
    </location>
</feature>
<dbReference type="InterPro" id="IPR000668">
    <property type="entry name" value="Peptidase_C1A_C"/>
</dbReference>
<proteinExistence type="inferred from homology"/>
<dbReference type="GO" id="GO:0006508">
    <property type="term" value="P:proteolysis"/>
    <property type="evidence" value="ECO:0007669"/>
    <property type="project" value="UniProtKB-KW"/>
</dbReference>
<evidence type="ECO:0000256" key="1">
    <source>
        <dbReference type="ARBA" id="ARBA00008455"/>
    </source>
</evidence>
<dbReference type="KEGG" id="eus:EUTSA_v10026918mg"/>
<evidence type="ECO:0000256" key="2">
    <source>
        <dbReference type="ARBA" id="ARBA00022670"/>
    </source>
</evidence>
<evidence type="ECO:0000256" key="3">
    <source>
        <dbReference type="ARBA" id="ARBA00022801"/>
    </source>
</evidence>
<dbReference type="InterPro" id="IPR038765">
    <property type="entry name" value="Papain-like_cys_pep_sf"/>
</dbReference>
<evidence type="ECO:0000259" key="5">
    <source>
        <dbReference type="SMART" id="SM00645"/>
    </source>
</evidence>
<dbReference type="InterPro" id="IPR013128">
    <property type="entry name" value="Peptidase_C1A"/>
</dbReference>
<dbReference type="GO" id="GO:0008234">
    <property type="term" value="F:cysteine-type peptidase activity"/>
    <property type="evidence" value="ECO:0007669"/>
    <property type="project" value="UniProtKB-KW"/>
</dbReference>
<evidence type="ECO:0000313" key="7">
    <source>
        <dbReference type="Proteomes" id="UP000030689"/>
    </source>
</evidence>
<comment type="similarity">
    <text evidence="1">Belongs to the peptidase C1 family.</text>
</comment>